<dbReference type="InterPro" id="IPR028082">
    <property type="entry name" value="Peripla_BP_I"/>
</dbReference>
<name>A0ABP7SJR9_9SPHN</name>
<dbReference type="PANTHER" id="PTHR30483">
    <property type="entry name" value="LEUCINE-SPECIFIC-BINDING PROTEIN"/>
    <property type="match status" value="1"/>
</dbReference>
<dbReference type="InterPro" id="IPR028081">
    <property type="entry name" value="Leu-bd"/>
</dbReference>
<keyword evidence="3" id="KW-0029">Amino-acid transport</keyword>
<dbReference type="RefSeq" id="WP_344706112.1">
    <property type="nucleotide sequence ID" value="NZ_BAABBQ010000001.1"/>
</dbReference>
<evidence type="ECO:0000259" key="4">
    <source>
        <dbReference type="Pfam" id="PF13458"/>
    </source>
</evidence>
<feature type="domain" description="Leucine-binding protein" evidence="4">
    <location>
        <begin position="45"/>
        <end position="312"/>
    </location>
</feature>
<dbReference type="Proteomes" id="UP001500235">
    <property type="component" value="Unassembled WGS sequence"/>
</dbReference>
<comment type="caution">
    <text evidence="5">The sequence shown here is derived from an EMBL/GenBank/DDBJ whole genome shotgun (WGS) entry which is preliminary data.</text>
</comment>
<reference evidence="6" key="1">
    <citation type="journal article" date="2019" name="Int. J. Syst. Evol. Microbiol.">
        <title>The Global Catalogue of Microorganisms (GCM) 10K type strain sequencing project: providing services to taxonomists for standard genome sequencing and annotation.</title>
        <authorList>
            <consortium name="The Broad Institute Genomics Platform"/>
            <consortium name="The Broad Institute Genome Sequencing Center for Infectious Disease"/>
            <person name="Wu L."/>
            <person name="Ma J."/>
        </authorList>
    </citation>
    <scope>NUCLEOTIDE SEQUENCE [LARGE SCALE GENOMIC DNA]</scope>
    <source>
        <strain evidence="6">JCM 17563</strain>
    </source>
</reference>
<keyword evidence="3" id="KW-0813">Transport</keyword>
<evidence type="ECO:0000256" key="1">
    <source>
        <dbReference type="ARBA" id="ARBA00010062"/>
    </source>
</evidence>
<evidence type="ECO:0000313" key="6">
    <source>
        <dbReference type="Proteomes" id="UP001500235"/>
    </source>
</evidence>
<dbReference type="SUPFAM" id="SSF53822">
    <property type="entry name" value="Periplasmic binding protein-like I"/>
    <property type="match status" value="1"/>
</dbReference>
<dbReference type="EMBL" id="BAABBQ010000001">
    <property type="protein sequence ID" value="GAA4012618.1"/>
    <property type="molecule type" value="Genomic_DNA"/>
</dbReference>
<organism evidence="5 6">
    <name type="scientific">Sphingomonas swuensis</name>
    <dbReference type="NCBI Taxonomy" id="977800"/>
    <lineage>
        <taxon>Bacteria</taxon>
        <taxon>Pseudomonadati</taxon>
        <taxon>Pseudomonadota</taxon>
        <taxon>Alphaproteobacteria</taxon>
        <taxon>Sphingomonadales</taxon>
        <taxon>Sphingomonadaceae</taxon>
        <taxon>Sphingomonas</taxon>
    </lineage>
</organism>
<keyword evidence="2" id="KW-0732">Signal</keyword>
<evidence type="ECO:0000313" key="5">
    <source>
        <dbReference type="EMBL" id="GAA4012618.1"/>
    </source>
</evidence>
<gene>
    <name evidence="5" type="ORF">GCM10022280_08200</name>
</gene>
<dbReference type="CDD" id="cd06339">
    <property type="entry name" value="PBP1_YraM_LppC_lipoprotein-like"/>
    <property type="match status" value="1"/>
</dbReference>
<dbReference type="Gene3D" id="3.40.50.2300">
    <property type="match status" value="2"/>
</dbReference>
<dbReference type="PANTHER" id="PTHR30483:SF6">
    <property type="entry name" value="PERIPLASMIC BINDING PROTEIN OF ABC TRANSPORTER FOR NATURAL AMINO ACIDS"/>
    <property type="match status" value="1"/>
</dbReference>
<protein>
    <submittedName>
        <fullName evidence="5">Penicillin-binding protein activator</fullName>
    </submittedName>
</protein>
<evidence type="ECO:0000256" key="3">
    <source>
        <dbReference type="ARBA" id="ARBA00022970"/>
    </source>
</evidence>
<evidence type="ECO:0000256" key="2">
    <source>
        <dbReference type="ARBA" id="ARBA00022729"/>
    </source>
</evidence>
<dbReference type="InterPro" id="IPR051010">
    <property type="entry name" value="BCAA_transport"/>
</dbReference>
<dbReference type="Pfam" id="PF13458">
    <property type="entry name" value="Peripla_BP_6"/>
    <property type="match status" value="1"/>
</dbReference>
<comment type="similarity">
    <text evidence="1">Belongs to the leucine-binding protein family.</text>
</comment>
<sequence>MAISFSAALGRRHLLVATLAASLLAGCATRPGGRPVAPGAPKVNRVAVLVPMSGGDAVVGQALGNAARLALFDSKSTAFELSLFDTAEAGAAVAASRAIAGGNDLILGPLLSEDVRQVTPIAQRARVPVIAFSNDASAAAPGTHILGFTPNQAIERVVAQAASSGARRFAALVPTSTYGQRSAQAFAVAVQRAGGQVVGIETYARSEDARGAARRLGSRPYDAVLVADSPRSAALAAPAIRSGARILGTELWASGNPGSTARLRGSWYAAPTQGRWSQFVQRYRARYSSAAPPRIASLGYDSVLLAVRASRNWPVGRRFPVGAIADREGFAGVDGIFRFRSDNVAQRAFEVRSVTATGSTLVSPAPTSFP</sequence>
<accession>A0ABP7SJR9</accession>
<proteinExistence type="inferred from homology"/>
<keyword evidence="6" id="KW-1185">Reference proteome</keyword>